<sequence length="224" mass="24678">MSAIATMAVSCSGPPATEDHPATSGAPAVNPRTWEPDQEISHRTYSDQELEQFRVSFLDEQAASMDIESPPEVELVRWTFTREEHSQALATCVTEAGFPAESASHGGVSFDPPPPAAQNDAVYLALYVCDAKYTPHPALVTDWTPEQIGMAWDYWNEAFIPCLEAQGVPIPEAEVPSRQTYIDTFFAGEPRWYPPAWVAQLGDRADAVEDACPPMPPHEYFYGS</sequence>
<name>A0A841AAX3_9MICO</name>
<protein>
    <submittedName>
        <fullName evidence="2">Uncharacterized protein</fullName>
    </submittedName>
</protein>
<dbReference type="EMBL" id="JACHLZ010000001">
    <property type="protein sequence ID" value="MBB5830452.1"/>
    <property type="molecule type" value="Genomic_DNA"/>
</dbReference>
<dbReference type="Proteomes" id="UP000588158">
    <property type="component" value="Unassembled WGS sequence"/>
</dbReference>
<accession>A0A841AAX3</accession>
<organism evidence="2 3">
    <name type="scientific">Brachybacterium aquaticum</name>
    <dbReference type="NCBI Taxonomy" id="1432564"/>
    <lineage>
        <taxon>Bacteria</taxon>
        <taxon>Bacillati</taxon>
        <taxon>Actinomycetota</taxon>
        <taxon>Actinomycetes</taxon>
        <taxon>Micrococcales</taxon>
        <taxon>Dermabacteraceae</taxon>
        <taxon>Brachybacterium</taxon>
    </lineage>
</organism>
<comment type="caution">
    <text evidence="2">The sequence shown here is derived from an EMBL/GenBank/DDBJ whole genome shotgun (WGS) entry which is preliminary data.</text>
</comment>
<evidence type="ECO:0000313" key="3">
    <source>
        <dbReference type="Proteomes" id="UP000588158"/>
    </source>
</evidence>
<reference evidence="2 3" key="1">
    <citation type="submission" date="2020-08" db="EMBL/GenBank/DDBJ databases">
        <title>Sequencing the genomes of 1000 actinobacteria strains.</title>
        <authorList>
            <person name="Klenk H.-P."/>
        </authorList>
    </citation>
    <scope>NUCLEOTIDE SEQUENCE [LARGE SCALE GENOMIC DNA]</scope>
    <source>
        <strain evidence="2 3">DSM 28796</strain>
    </source>
</reference>
<gene>
    <name evidence="2" type="ORF">HNR70_000265</name>
</gene>
<evidence type="ECO:0000256" key="1">
    <source>
        <dbReference type="SAM" id="MobiDB-lite"/>
    </source>
</evidence>
<dbReference type="AlphaFoldDB" id="A0A841AAX3"/>
<keyword evidence="3" id="KW-1185">Reference proteome</keyword>
<evidence type="ECO:0000313" key="2">
    <source>
        <dbReference type="EMBL" id="MBB5830452.1"/>
    </source>
</evidence>
<proteinExistence type="predicted"/>
<feature type="region of interest" description="Disordered" evidence="1">
    <location>
        <begin position="1"/>
        <end position="45"/>
    </location>
</feature>